<proteinExistence type="inferred from homology"/>
<protein>
    <submittedName>
        <fullName evidence="2">30S ribosomal protein S6</fullName>
    </submittedName>
</protein>
<dbReference type="AlphaFoldDB" id="A0A4P9XTB4"/>
<dbReference type="Pfam" id="PF01250">
    <property type="entry name" value="Ribosomal_S6"/>
    <property type="match status" value="1"/>
</dbReference>
<dbReference type="Gene3D" id="3.30.70.60">
    <property type="match status" value="1"/>
</dbReference>
<comment type="similarity">
    <text evidence="1">Belongs to the bacterial ribosomal protein bS6 family.</text>
</comment>
<dbReference type="InterPro" id="IPR014717">
    <property type="entry name" value="Transl_elong_EF1B/ribsomal_bS6"/>
</dbReference>
<dbReference type="GO" id="GO:0003735">
    <property type="term" value="F:structural constituent of ribosome"/>
    <property type="evidence" value="ECO:0007669"/>
    <property type="project" value="InterPro"/>
</dbReference>
<sequence length="114" mass="13384">MPFYELVCIARARLTPAHLSEVLRTSARTVLDRGGVVRGFQNLGERELPYRMKRHQMYHTRGRYWLMHFDANPATVNELAERLRVDTRVVRHTMIKLGDRLDSVIARPDKTHLM</sequence>
<dbReference type="InterPro" id="IPR020814">
    <property type="entry name" value="Ribosomal_S6_plastid/chlpt"/>
</dbReference>
<dbReference type="STRING" id="78915.A0A4P9XTB4"/>
<dbReference type="GO" id="GO:0006412">
    <property type="term" value="P:translation"/>
    <property type="evidence" value="ECO:0007669"/>
    <property type="project" value="InterPro"/>
</dbReference>
<dbReference type="PANTHER" id="PTHR21011:SF1">
    <property type="entry name" value="SMALL RIBOSOMAL SUBUNIT PROTEIN BS6M"/>
    <property type="match status" value="1"/>
</dbReference>
<evidence type="ECO:0000313" key="3">
    <source>
        <dbReference type="Proteomes" id="UP000271241"/>
    </source>
</evidence>
<dbReference type="GO" id="GO:0005763">
    <property type="term" value="C:mitochondrial small ribosomal subunit"/>
    <property type="evidence" value="ECO:0007669"/>
    <property type="project" value="TreeGrafter"/>
</dbReference>
<dbReference type="InterPro" id="IPR000529">
    <property type="entry name" value="Ribosomal_bS6"/>
</dbReference>
<dbReference type="NCBIfam" id="TIGR00166">
    <property type="entry name" value="S6"/>
    <property type="match status" value="1"/>
</dbReference>
<dbReference type="CDD" id="cd15465">
    <property type="entry name" value="bS6_mito"/>
    <property type="match status" value="1"/>
</dbReference>
<dbReference type="Proteomes" id="UP000271241">
    <property type="component" value="Unassembled WGS sequence"/>
</dbReference>
<dbReference type="SUPFAM" id="SSF54995">
    <property type="entry name" value="Ribosomal protein S6"/>
    <property type="match status" value="1"/>
</dbReference>
<evidence type="ECO:0000256" key="1">
    <source>
        <dbReference type="ARBA" id="ARBA00009512"/>
    </source>
</evidence>
<dbReference type="HAMAP" id="MF_00360">
    <property type="entry name" value="Ribosomal_bS6"/>
    <property type="match status" value="1"/>
</dbReference>
<dbReference type="OrthoDB" id="10259681at2759"/>
<dbReference type="InterPro" id="IPR035980">
    <property type="entry name" value="Ribosomal_bS6_sf"/>
</dbReference>
<gene>
    <name evidence="2" type="ORF">THASP1DRAFT_15197</name>
</gene>
<dbReference type="EMBL" id="KZ992570">
    <property type="protein sequence ID" value="RKP08781.1"/>
    <property type="molecule type" value="Genomic_DNA"/>
</dbReference>
<dbReference type="GO" id="GO:0070181">
    <property type="term" value="F:small ribosomal subunit rRNA binding"/>
    <property type="evidence" value="ECO:0007669"/>
    <property type="project" value="TreeGrafter"/>
</dbReference>
<dbReference type="PANTHER" id="PTHR21011">
    <property type="entry name" value="MITOCHONDRIAL 28S RIBOSOMAL PROTEIN S6"/>
    <property type="match status" value="1"/>
</dbReference>
<organism evidence="2 3">
    <name type="scientific">Thamnocephalis sphaerospora</name>
    <dbReference type="NCBI Taxonomy" id="78915"/>
    <lineage>
        <taxon>Eukaryota</taxon>
        <taxon>Fungi</taxon>
        <taxon>Fungi incertae sedis</taxon>
        <taxon>Zoopagomycota</taxon>
        <taxon>Zoopagomycotina</taxon>
        <taxon>Zoopagomycetes</taxon>
        <taxon>Zoopagales</taxon>
        <taxon>Sigmoideomycetaceae</taxon>
        <taxon>Thamnocephalis</taxon>
    </lineage>
</organism>
<keyword evidence="3" id="KW-1185">Reference proteome</keyword>
<evidence type="ECO:0000313" key="2">
    <source>
        <dbReference type="EMBL" id="RKP08781.1"/>
    </source>
</evidence>
<reference evidence="3" key="1">
    <citation type="journal article" date="2018" name="Nat. Microbiol.">
        <title>Leveraging single-cell genomics to expand the fungal tree of life.</title>
        <authorList>
            <person name="Ahrendt S.R."/>
            <person name="Quandt C.A."/>
            <person name="Ciobanu D."/>
            <person name="Clum A."/>
            <person name="Salamov A."/>
            <person name="Andreopoulos B."/>
            <person name="Cheng J.F."/>
            <person name="Woyke T."/>
            <person name="Pelin A."/>
            <person name="Henrissat B."/>
            <person name="Reynolds N.K."/>
            <person name="Benny G.L."/>
            <person name="Smith M.E."/>
            <person name="James T.Y."/>
            <person name="Grigoriev I.V."/>
        </authorList>
    </citation>
    <scope>NUCLEOTIDE SEQUENCE [LARGE SCALE GENOMIC DNA]</scope>
    <source>
        <strain evidence="3">RSA 1356</strain>
    </source>
</reference>
<keyword evidence="2" id="KW-0687">Ribonucleoprotein</keyword>
<keyword evidence="2" id="KW-0689">Ribosomal protein</keyword>
<accession>A0A4P9XTB4</accession>
<name>A0A4P9XTB4_9FUNG</name>